<evidence type="ECO:0000256" key="3">
    <source>
        <dbReference type="PROSITE-ProRule" id="PRU00708"/>
    </source>
</evidence>
<evidence type="ECO:0000256" key="2">
    <source>
        <dbReference type="ARBA" id="ARBA00022737"/>
    </source>
</evidence>
<comment type="similarity">
    <text evidence="1">Belongs to the PPR family. P subfamily.</text>
</comment>
<dbReference type="GO" id="GO:0003729">
    <property type="term" value="F:mRNA binding"/>
    <property type="evidence" value="ECO:0007669"/>
    <property type="project" value="InterPro"/>
</dbReference>
<proteinExistence type="inferred from homology"/>
<evidence type="ECO:0000256" key="1">
    <source>
        <dbReference type="ARBA" id="ARBA00007626"/>
    </source>
</evidence>
<dbReference type="PANTHER" id="PTHR47874">
    <property type="entry name" value="EXPRESSED PROTEIN"/>
    <property type="match status" value="1"/>
</dbReference>
<dbReference type="NCBIfam" id="TIGR00756">
    <property type="entry name" value="PPR"/>
    <property type="match status" value="5"/>
</dbReference>
<dbReference type="Pfam" id="PF13041">
    <property type="entry name" value="PPR_2"/>
    <property type="match status" value="3"/>
</dbReference>
<evidence type="ECO:0008006" key="6">
    <source>
        <dbReference type="Google" id="ProtNLM"/>
    </source>
</evidence>
<gene>
    <name evidence="4" type="ORF">CICLE_v10020011mg</name>
</gene>
<accession>V4VQZ7</accession>
<keyword evidence="2" id="KW-0677">Repeat</keyword>
<keyword evidence="5" id="KW-1185">Reference proteome</keyword>
<evidence type="ECO:0000313" key="5">
    <source>
        <dbReference type="Proteomes" id="UP000030687"/>
    </source>
</evidence>
<dbReference type="InterPro" id="IPR044179">
    <property type="entry name" value="PPR5-like"/>
</dbReference>
<dbReference type="InterPro" id="IPR011990">
    <property type="entry name" value="TPR-like_helical_dom_sf"/>
</dbReference>
<dbReference type="AlphaFoldDB" id="V4VQZ7"/>
<dbReference type="EMBL" id="KI536661">
    <property type="protein sequence ID" value="ESR55434.1"/>
    <property type="molecule type" value="Genomic_DNA"/>
</dbReference>
<feature type="repeat" description="PPR" evidence="3">
    <location>
        <begin position="192"/>
        <end position="226"/>
    </location>
</feature>
<dbReference type="InterPro" id="IPR002885">
    <property type="entry name" value="PPR_rpt"/>
</dbReference>
<protein>
    <recommendedName>
        <fullName evidence="6">Pentacotripeptide-repeat region of PRORP domain-containing protein</fullName>
    </recommendedName>
</protein>
<feature type="repeat" description="PPR" evidence="3">
    <location>
        <begin position="262"/>
        <end position="296"/>
    </location>
</feature>
<sequence>MRLSTSIFTHPTTTAHPPKFYKEPVFRIQAIKRSPGPIQELGIQKEAEKDLSKILRTEFAIKNIEKKVSSKKYKNLWPKPVLEALDEAIKQKKWQLALKAKKFEEMESSFSAMVESGGCHPDIFTLNSMISAYGNSGNIEKMEKWYNEFNLMGVKADIQTLNILTKSYGRAGMYDKMRSVMDFMQKRFFFPTVVTYNIVIETFGKAGHIEKMEEYFKKMKHRGMKPNSITYCSLVSAYSKAGLIMKVDSILRQVENSDVILDTPFFNCIISAYGQAGDVEKMGELFLTMKERHCVPDNITFATMIQAYNALGMTEAAQNLENKMIAMKENSGKKLIQC</sequence>
<dbReference type="PROSITE" id="PS51375">
    <property type="entry name" value="PPR"/>
    <property type="match status" value="5"/>
</dbReference>
<organism evidence="4 5">
    <name type="scientific">Citrus clementina</name>
    <name type="common">Clementine</name>
    <name type="synonym">Citrus deliciosa x Citrus sinensis</name>
    <dbReference type="NCBI Taxonomy" id="85681"/>
    <lineage>
        <taxon>Eukaryota</taxon>
        <taxon>Viridiplantae</taxon>
        <taxon>Streptophyta</taxon>
        <taxon>Embryophyta</taxon>
        <taxon>Tracheophyta</taxon>
        <taxon>Spermatophyta</taxon>
        <taxon>Magnoliopsida</taxon>
        <taxon>eudicotyledons</taxon>
        <taxon>Gunneridae</taxon>
        <taxon>Pentapetalae</taxon>
        <taxon>rosids</taxon>
        <taxon>malvids</taxon>
        <taxon>Sapindales</taxon>
        <taxon>Rutaceae</taxon>
        <taxon>Aurantioideae</taxon>
        <taxon>Citrus</taxon>
    </lineage>
</organism>
<reference evidence="4 5" key="1">
    <citation type="submission" date="2013-10" db="EMBL/GenBank/DDBJ databases">
        <authorList>
            <consortium name="International Citrus Genome Consortium"/>
            <person name="Jenkins J."/>
            <person name="Schmutz J."/>
            <person name="Prochnik S."/>
            <person name="Rokhsar D."/>
            <person name="Gmitter F."/>
            <person name="Ollitrault P."/>
            <person name="Machado M."/>
            <person name="Talon M."/>
            <person name="Wincker P."/>
            <person name="Jaillon O."/>
            <person name="Morgante M."/>
        </authorList>
    </citation>
    <scope>NUCLEOTIDE SEQUENCE</scope>
    <source>
        <strain evidence="5">cv. Clemenules</strain>
    </source>
</reference>
<feature type="repeat" description="PPR" evidence="3">
    <location>
        <begin position="227"/>
        <end position="261"/>
    </location>
</feature>
<dbReference type="Gramene" id="ESR55434">
    <property type="protein sequence ID" value="ESR55434"/>
    <property type="gene ID" value="CICLE_v10020011mg"/>
</dbReference>
<dbReference type="Proteomes" id="UP000030687">
    <property type="component" value="Unassembled WGS sequence"/>
</dbReference>
<feature type="repeat" description="PPR" evidence="3">
    <location>
        <begin position="122"/>
        <end position="156"/>
    </location>
</feature>
<dbReference type="PANTHER" id="PTHR47874:SF6">
    <property type="entry name" value="PENTATRICOPEPTIDE REPEAT-CONTAINING PROTEIN"/>
    <property type="match status" value="1"/>
</dbReference>
<evidence type="ECO:0000313" key="4">
    <source>
        <dbReference type="EMBL" id="ESR55434.1"/>
    </source>
</evidence>
<dbReference type="Gene3D" id="1.25.40.10">
    <property type="entry name" value="Tetratricopeptide repeat domain"/>
    <property type="match status" value="2"/>
</dbReference>
<name>V4VQZ7_CITCL</name>
<feature type="repeat" description="PPR" evidence="3">
    <location>
        <begin position="157"/>
        <end position="191"/>
    </location>
</feature>